<proteinExistence type="predicted"/>
<reference evidence="1" key="1">
    <citation type="journal article" date="2020" name="Phytopathology">
        <title>Genome Sequence Resources of Colletotrichum truncatum, C. plurivorum, C. musicola, and C. sojae: Four Species Pathogenic to Soybean (Glycine max).</title>
        <authorList>
            <person name="Rogerio F."/>
            <person name="Boufleur T.R."/>
            <person name="Ciampi-Guillardi M."/>
            <person name="Sukno S.A."/>
            <person name="Thon M.R."/>
            <person name="Massola Junior N.S."/>
            <person name="Baroncelli R."/>
        </authorList>
    </citation>
    <scope>NUCLEOTIDE SEQUENCE</scope>
    <source>
        <strain evidence="1">LFN0074</strain>
    </source>
</reference>
<organism evidence="1 2">
    <name type="scientific">Colletotrichum musicola</name>
    <dbReference type="NCBI Taxonomy" id="2175873"/>
    <lineage>
        <taxon>Eukaryota</taxon>
        <taxon>Fungi</taxon>
        <taxon>Dikarya</taxon>
        <taxon>Ascomycota</taxon>
        <taxon>Pezizomycotina</taxon>
        <taxon>Sordariomycetes</taxon>
        <taxon>Hypocreomycetidae</taxon>
        <taxon>Glomerellales</taxon>
        <taxon>Glomerellaceae</taxon>
        <taxon>Colletotrichum</taxon>
        <taxon>Colletotrichum orchidearum species complex</taxon>
    </lineage>
</organism>
<accession>A0A8H6J8R5</accession>
<sequence>MSASPKNWRDRAYLAMSVIQLSATL</sequence>
<comment type="caution">
    <text evidence="1">The sequence shown here is derived from an EMBL/GenBank/DDBJ whole genome shotgun (WGS) entry which is preliminary data.</text>
</comment>
<evidence type="ECO:0000313" key="2">
    <source>
        <dbReference type="Proteomes" id="UP000639643"/>
    </source>
</evidence>
<protein>
    <submittedName>
        <fullName evidence="1">Uncharacterized protein</fullName>
    </submittedName>
</protein>
<dbReference type="Proteomes" id="UP000639643">
    <property type="component" value="Unassembled WGS sequence"/>
</dbReference>
<feature type="non-terminal residue" evidence="1">
    <location>
        <position position="25"/>
    </location>
</feature>
<evidence type="ECO:0000313" key="1">
    <source>
        <dbReference type="EMBL" id="KAF6808211.1"/>
    </source>
</evidence>
<gene>
    <name evidence="1" type="ORF">CMUS01_13941</name>
</gene>
<dbReference type="EMBL" id="WIGM01000942">
    <property type="protein sequence ID" value="KAF6808211.1"/>
    <property type="molecule type" value="Genomic_DNA"/>
</dbReference>
<keyword evidence="2" id="KW-1185">Reference proteome</keyword>
<name>A0A8H6J8R5_9PEZI</name>
<dbReference type="AlphaFoldDB" id="A0A8H6J8R5"/>